<dbReference type="eggNOG" id="COG2840">
    <property type="taxonomic scope" value="Bacteria"/>
</dbReference>
<evidence type="ECO:0000313" key="8">
    <source>
        <dbReference type="EMBL" id="ABE54820.1"/>
    </source>
</evidence>
<dbReference type="HAMAP" id="MF_01042">
    <property type="entry name" value="SmrB"/>
    <property type="match status" value="1"/>
</dbReference>
<accession>Q12P06</accession>
<dbReference type="EMBL" id="CP000302">
    <property type="protein sequence ID" value="ABE54820.1"/>
    <property type="molecule type" value="Genomic_DNA"/>
</dbReference>
<dbReference type="GO" id="GO:0004521">
    <property type="term" value="F:RNA endonuclease activity"/>
    <property type="evidence" value="ECO:0007669"/>
    <property type="project" value="UniProtKB-UniRule"/>
</dbReference>
<dbReference type="InterPro" id="IPR022990">
    <property type="entry name" value="SmrB-like"/>
</dbReference>
<evidence type="ECO:0000313" key="9">
    <source>
        <dbReference type="Proteomes" id="UP000001982"/>
    </source>
</evidence>
<evidence type="ECO:0000256" key="6">
    <source>
        <dbReference type="HAMAP-Rule" id="MF_01042"/>
    </source>
</evidence>
<dbReference type="GO" id="GO:0072344">
    <property type="term" value="P:rescue of stalled ribosome"/>
    <property type="evidence" value="ECO:0007669"/>
    <property type="project" value="UniProtKB-UniRule"/>
</dbReference>
<evidence type="ECO:0000256" key="5">
    <source>
        <dbReference type="ARBA" id="ARBA00022884"/>
    </source>
</evidence>
<dbReference type="STRING" id="318161.Sden_1535"/>
<dbReference type="PANTHER" id="PTHR35562">
    <property type="entry name" value="DNA ENDONUCLEASE SMRA-RELATED"/>
    <property type="match status" value="1"/>
</dbReference>
<dbReference type="SMART" id="SM00463">
    <property type="entry name" value="SMR"/>
    <property type="match status" value="1"/>
</dbReference>
<keyword evidence="2 6" id="KW-0699">rRNA-binding</keyword>
<gene>
    <name evidence="6" type="primary">smrB</name>
    <name evidence="8" type="ordered locus">Sden_1535</name>
</gene>
<comment type="similarity">
    <text evidence="6">Belongs to the SmrB family.</text>
</comment>
<dbReference type="Gene3D" id="3.30.1370.110">
    <property type="match status" value="1"/>
</dbReference>
<keyword evidence="4 6" id="KW-0378">Hydrolase</keyword>
<dbReference type="NCBIfam" id="NF003432">
    <property type="entry name" value="PRK04946.1"/>
    <property type="match status" value="1"/>
</dbReference>
<feature type="domain" description="Smr" evidence="7">
    <location>
        <begin position="94"/>
        <end position="169"/>
    </location>
</feature>
<dbReference type="AlphaFoldDB" id="Q12P06"/>
<evidence type="ECO:0000256" key="2">
    <source>
        <dbReference type="ARBA" id="ARBA00022730"/>
    </source>
</evidence>
<evidence type="ECO:0000259" key="7">
    <source>
        <dbReference type="PROSITE" id="PS50828"/>
    </source>
</evidence>
<dbReference type="PROSITE" id="PS50828">
    <property type="entry name" value="SMR"/>
    <property type="match status" value="1"/>
</dbReference>
<dbReference type="InterPro" id="IPR036063">
    <property type="entry name" value="Smr_dom_sf"/>
</dbReference>
<dbReference type="HOGENOM" id="CLU_055978_4_0_6"/>
<name>Q12P06_SHEDO</name>
<proteinExistence type="inferred from homology"/>
<dbReference type="PANTHER" id="PTHR35562:SF1">
    <property type="entry name" value="UPF0115 PROTEIN YFCN"/>
    <property type="match status" value="1"/>
</dbReference>
<protein>
    <recommendedName>
        <fullName evidence="6">Ribosome rescue factor SmrB</fullName>
        <ecNumber evidence="6">3.1.-.-</ecNumber>
    </recommendedName>
</protein>
<reference evidence="8 9" key="1">
    <citation type="submission" date="2006-03" db="EMBL/GenBank/DDBJ databases">
        <title>Complete sequence of Shewanella denitrificans OS217.</title>
        <authorList>
            <consortium name="US DOE Joint Genome Institute"/>
            <person name="Copeland A."/>
            <person name="Lucas S."/>
            <person name="Lapidus A."/>
            <person name="Barry K."/>
            <person name="Detter J.C."/>
            <person name="Glavina del Rio T."/>
            <person name="Hammon N."/>
            <person name="Israni S."/>
            <person name="Dalin E."/>
            <person name="Tice H."/>
            <person name="Pitluck S."/>
            <person name="Brettin T."/>
            <person name="Bruce D."/>
            <person name="Han C."/>
            <person name="Tapia R."/>
            <person name="Gilna P."/>
            <person name="Kiss H."/>
            <person name="Schmutz J."/>
            <person name="Larimer F."/>
            <person name="Land M."/>
            <person name="Hauser L."/>
            <person name="Kyrpides N."/>
            <person name="Lykidis A."/>
            <person name="Richardson P."/>
        </authorList>
    </citation>
    <scope>NUCLEOTIDE SEQUENCE [LARGE SCALE GENOMIC DNA]</scope>
    <source>
        <strain evidence="9">OS217 / ATCC BAA-1090 / DSM 15013</strain>
    </source>
</reference>
<evidence type="ECO:0000256" key="1">
    <source>
        <dbReference type="ARBA" id="ARBA00022722"/>
    </source>
</evidence>
<keyword evidence="1 6" id="KW-0540">Nuclease</keyword>
<dbReference type="InterPro" id="IPR002625">
    <property type="entry name" value="Smr_dom"/>
</dbReference>
<dbReference type="Pfam" id="PF01713">
    <property type="entry name" value="Smr"/>
    <property type="match status" value="1"/>
</dbReference>
<evidence type="ECO:0000256" key="3">
    <source>
        <dbReference type="ARBA" id="ARBA00022759"/>
    </source>
</evidence>
<keyword evidence="9" id="KW-1185">Reference proteome</keyword>
<organism evidence="8 9">
    <name type="scientific">Shewanella denitrificans (strain OS217 / ATCC BAA-1090 / DSM 15013)</name>
    <dbReference type="NCBI Taxonomy" id="318161"/>
    <lineage>
        <taxon>Bacteria</taxon>
        <taxon>Pseudomonadati</taxon>
        <taxon>Pseudomonadota</taxon>
        <taxon>Gammaproteobacteria</taxon>
        <taxon>Alteromonadales</taxon>
        <taxon>Shewanellaceae</taxon>
        <taxon>Shewanella</taxon>
    </lineage>
</organism>
<keyword evidence="5 6" id="KW-0694">RNA-binding</keyword>
<dbReference type="GO" id="GO:0016787">
    <property type="term" value="F:hydrolase activity"/>
    <property type="evidence" value="ECO:0007669"/>
    <property type="project" value="UniProtKB-KW"/>
</dbReference>
<dbReference type="Proteomes" id="UP000001982">
    <property type="component" value="Chromosome"/>
</dbReference>
<evidence type="ECO:0000256" key="4">
    <source>
        <dbReference type="ARBA" id="ARBA00022801"/>
    </source>
</evidence>
<dbReference type="EC" id="3.1.-.-" evidence="6"/>
<comment type="function">
    <text evidence="6">Acts as a ribosome collision sensor. Detects stalled/collided disomes (pairs of ribosomes where the leading ribosome is stalled and a second ribosome has collided with it) and endonucleolytically cleaves mRNA at the 5' boundary of the stalled ribosome. Stalled/collided disomes form a new interface (primarily via the 30S subunits) that binds SmrB. Cleaved mRNA becomes available for tmRNA ligation, leading to ribosomal subunit dissociation and rescue of stalled ribosomes.</text>
</comment>
<keyword evidence="3 6" id="KW-0255">Endonuclease</keyword>
<dbReference type="GO" id="GO:0019843">
    <property type="term" value="F:rRNA binding"/>
    <property type="evidence" value="ECO:0007669"/>
    <property type="project" value="UniProtKB-UniRule"/>
</dbReference>
<sequence>MTMNKDNLPDAQSFFELVDDVKPLKQNTHHFRQQAKTKQVFEFKEQQLHADSYFSDSYQPLLPHDGPMRWIDETADKLELKRLRRGDYQPDLLLDLHGLRQSEAKLELAALIQACMKQSIQCCSVMHGYGAGILKQQIPIWLVQHPNVKAFHQAPKEWGGDAALLVLIDLGDQPHRR</sequence>
<dbReference type="KEGG" id="sdn:Sden_1535"/>
<comment type="subunit">
    <text evidence="6">Associates with collided ribosomes, but not with correctly translating polysomes.</text>
</comment>
<dbReference type="SUPFAM" id="SSF160443">
    <property type="entry name" value="SMR domain-like"/>
    <property type="match status" value="1"/>
</dbReference>